<evidence type="ECO:0008006" key="4">
    <source>
        <dbReference type="Google" id="ProtNLM"/>
    </source>
</evidence>
<keyword evidence="1" id="KW-0472">Membrane</keyword>
<keyword evidence="1" id="KW-1133">Transmembrane helix</keyword>
<sequence length="249" mass="27687">MSDPAVAAQRQQAAQQGLIAGLVTLPFRLFGVLCGSLLLCIVIECVGMHLFWPDEGWRHAQGMLNYELNQLSSHFTRSALVQEPGRTAHWLVELAYEWIFVKSGLIEWMRNASAQATAPSQGVTRDFRYYISQLYVWLERYLIAAALSVLVFVVRLFVLVLSLPLFLLAAFVGLVDGLVRRDIRRFGAGRESGFVYHRAKAALMPLAVLPWVIYLALPVSVTPLLVLLPAALLLALAVDMAAGSFKKYL</sequence>
<dbReference type="NCBIfam" id="TIGR03747">
    <property type="entry name" value="conj_TIGR03747"/>
    <property type="match status" value="1"/>
</dbReference>
<dbReference type="Pfam" id="PF14348">
    <property type="entry name" value="DtrJ-like"/>
    <property type="match status" value="1"/>
</dbReference>
<dbReference type="EMBL" id="CADIJX010000003">
    <property type="protein sequence ID" value="CAB3647877.1"/>
    <property type="molecule type" value="Genomic_DNA"/>
</dbReference>
<feature type="transmembrane region" description="Helical" evidence="1">
    <location>
        <begin position="199"/>
        <end position="217"/>
    </location>
</feature>
<dbReference type="InterPro" id="IPR022266">
    <property type="entry name" value="DtrJ-like"/>
</dbReference>
<dbReference type="RefSeq" id="WP_175174911.1">
    <property type="nucleotide sequence ID" value="NZ_CADIJX010000003.1"/>
</dbReference>
<name>A0A6S6Z0W6_9BURK</name>
<keyword evidence="3" id="KW-1185">Reference proteome</keyword>
<proteinExistence type="predicted"/>
<organism evidence="2 3">
    <name type="scientific">Achromobacter pestifer</name>
    <dbReference type="NCBI Taxonomy" id="1353889"/>
    <lineage>
        <taxon>Bacteria</taxon>
        <taxon>Pseudomonadati</taxon>
        <taxon>Pseudomonadota</taxon>
        <taxon>Betaproteobacteria</taxon>
        <taxon>Burkholderiales</taxon>
        <taxon>Alcaligenaceae</taxon>
        <taxon>Achromobacter</taxon>
    </lineage>
</organism>
<keyword evidence="1" id="KW-0812">Transmembrane</keyword>
<reference evidence="2 3" key="1">
    <citation type="submission" date="2020-04" db="EMBL/GenBank/DDBJ databases">
        <authorList>
            <person name="De Canck E."/>
        </authorList>
    </citation>
    <scope>NUCLEOTIDE SEQUENCE [LARGE SCALE GENOMIC DNA]</scope>
    <source>
        <strain evidence="2 3">LMG 3431</strain>
    </source>
</reference>
<dbReference type="Proteomes" id="UP000494108">
    <property type="component" value="Unassembled WGS sequence"/>
</dbReference>
<feature type="transmembrane region" description="Helical" evidence="1">
    <location>
        <begin position="159"/>
        <end position="179"/>
    </location>
</feature>
<dbReference type="AlphaFoldDB" id="A0A6S6Z0W6"/>
<feature type="transmembrane region" description="Helical" evidence="1">
    <location>
        <begin position="223"/>
        <end position="242"/>
    </location>
</feature>
<accession>A0A6S6Z0W6</accession>
<gene>
    <name evidence="2" type="ORF">LMG3431_02607</name>
</gene>
<feature type="transmembrane region" description="Helical" evidence="1">
    <location>
        <begin position="29"/>
        <end position="52"/>
    </location>
</feature>
<protein>
    <recommendedName>
        <fullName evidence="4">TIGR03747 family integrating conjugative element membrane protein</fullName>
    </recommendedName>
</protein>
<evidence type="ECO:0000313" key="3">
    <source>
        <dbReference type="Proteomes" id="UP000494108"/>
    </source>
</evidence>
<evidence type="ECO:0000256" key="1">
    <source>
        <dbReference type="SAM" id="Phobius"/>
    </source>
</evidence>
<evidence type="ECO:0000313" key="2">
    <source>
        <dbReference type="EMBL" id="CAB3647877.1"/>
    </source>
</evidence>